<dbReference type="NCBIfam" id="TIGR02607">
    <property type="entry name" value="antidote_HigA"/>
    <property type="match status" value="1"/>
</dbReference>
<dbReference type="EMBL" id="UESZ01000001">
    <property type="protein sequence ID" value="SSA35023.1"/>
    <property type="molecule type" value="Genomic_DNA"/>
</dbReference>
<dbReference type="InterPro" id="IPR001387">
    <property type="entry name" value="Cro/C1-type_HTH"/>
</dbReference>
<organism evidence="3 4">
    <name type="scientific">Branchiibius hedensis</name>
    <dbReference type="NCBI Taxonomy" id="672460"/>
    <lineage>
        <taxon>Bacteria</taxon>
        <taxon>Bacillati</taxon>
        <taxon>Actinomycetota</taxon>
        <taxon>Actinomycetes</taxon>
        <taxon>Micrococcales</taxon>
        <taxon>Dermacoccaceae</taxon>
        <taxon>Branchiibius</taxon>
    </lineage>
</organism>
<dbReference type="Pfam" id="PF01381">
    <property type="entry name" value="HTH_3"/>
    <property type="match status" value="1"/>
</dbReference>
<dbReference type="InterPro" id="IPR010982">
    <property type="entry name" value="Lambda_DNA-bd_dom_sf"/>
</dbReference>
<sequence length="101" mass="11120">MDTTTTAHDPITPGEILLTEFLEPLGITQYRLAQATGLAQTRISEIVRGKRAITTDTALRLSKALGVDDRFWINIQADYDLEVARDRHADDLANVVQLVGG</sequence>
<keyword evidence="4" id="KW-1185">Reference proteome</keyword>
<dbReference type="Proteomes" id="UP000250028">
    <property type="component" value="Unassembled WGS sequence"/>
</dbReference>
<dbReference type="CDD" id="cd00093">
    <property type="entry name" value="HTH_XRE"/>
    <property type="match status" value="1"/>
</dbReference>
<dbReference type="Gene3D" id="1.10.260.40">
    <property type="entry name" value="lambda repressor-like DNA-binding domains"/>
    <property type="match status" value="1"/>
</dbReference>
<dbReference type="AlphaFoldDB" id="A0A2Y9C1V9"/>
<dbReference type="PANTHER" id="PTHR36924:SF1">
    <property type="entry name" value="ANTITOXIN HIGA-1"/>
    <property type="match status" value="1"/>
</dbReference>
<dbReference type="RefSeq" id="WP_109688877.1">
    <property type="nucleotide sequence ID" value="NZ_QGDN01000001.1"/>
</dbReference>
<protein>
    <submittedName>
        <fullName evidence="3">Addiction module antidote protein, HigA family</fullName>
    </submittedName>
</protein>
<reference evidence="4" key="1">
    <citation type="submission" date="2016-10" db="EMBL/GenBank/DDBJ databases">
        <authorList>
            <person name="Varghese N."/>
            <person name="Submissions S."/>
        </authorList>
    </citation>
    <scope>NUCLEOTIDE SEQUENCE [LARGE SCALE GENOMIC DNA]</scope>
    <source>
        <strain evidence="4">DSM 22951</strain>
    </source>
</reference>
<evidence type="ECO:0000313" key="3">
    <source>
        <dbReference type="EMBL" id="SSA35023.1"/>
    </source>
</evidence>
<accession>A0A2Y9C1V9</accession>
<feature type="domain" description="HTH cro/C1-type" evidence="2">
    <location>
        <begin position="25"/>
        <end position="72"/>
    </location>
</feature>
<dbReference type="InterPro" id="IPR013430">
    <property type="entry name" value="Toxin_antidote_HigA"/>
</dbReference>
<gene>
    <name evidence="3" type="ORF">SAMN04489750_2357</name>
</gene>
<proteinExistence type="predicted"/>
<keyword evidence="1" id="KW-0238">DNA-binding</keyword>
<dbReference type="OrthoDB" id="3174593at2"/>
<dbReference type="SMART" id="SM00530">
    <property type="entry name" value="HTH_XRE"/>
    <property type="match status" value="1"/>
</dbReference>
<dbReference type="PANTHER" id="PTHR36924">
    <property type="entry name" value="ANTITOXIN HIGA-1"/>
    <property type="match status" value="1"/>
</dbReference>
<evidence type="ECO:0000259" key="2">
    <source>
        <dbReference type="PROSITE" id="PS50943"/>
    </source>
</evidence>
<evidence type="ECO:0000256" key="1">
    <source>
        <dbReference type="ARBA" id="ARBA00023125"/>
    </source>
</evidence>
<name>A0A2Y9C1V9_9MICO</name>
<dbReference type="GO" id="GO:0003677">
    <property type="term" value="F:DNA binding"/>
    <property type="evidence" value="ECO:0007669"/>
    <property type="project" value="UniProtKB-KW"/>
</dbReference>
<dbReference type="PROSITE" id="PS50943">
    <property type="entry name" value="HTH_CROC1"/>
    <property type="match status" value="1"/>
</dbReference>
<dbReference type="SUPFAM" id="SSF47413">
    <property type="entry name" value="lambda repressor-like DNA-binding domains"/>
    <property type="match status" value="1"/>
</dbReference>
<evidence type="ECO:0000313" key="4">
    <source>
        <dbReference type="Proteomes" id="UP000250028"/>
    </source>
</evidence>